<dbReference type="GO" id="GO:0003700">
    <property type="term" value="F:DNA-binding transcription factor activity"/>
    <property type="evidence" value="ECO:0007669"/>
    <property type="project" value="InterPro"/>
</dbReference>
<evidence type="ECO:0000259" key="1">
    <source>
        <dbReference type="PROSITE" id="PS50995"/>
    </source>
</evidence>
<keyword evidence="3" id="KW-1185">Reference proteome</keyword>
<dbReference type="GO" id="GO:0003677">
    <property type="term" value="F:DNA binding"/>
    <property type="evidence" value="ECO:0007669"/>
    <property type="project" value="UniProtKB-KW"/>
</dbReference>
<keyword evidence="2" id="KW-0238">DNA-binding</keyword>
<reference evidence="2 3" key="1">
    <citation type="submission" date="2017-06" db="EMBL/GenBank/DDBJ databases">
        <authorList>
            <person name="Kim H.J."/>
            <person name="Triplett B.A."/>
        </authorList>
    </citation>
    <scope>NUCLEOTIDE SEQUENCE [LARGE SCALE GENOMIC DNA]</scope>
    <source>
        <strain evidence="2 3">DSM 29052</strain>
    </source>
</reference>
<dbReference type="PROSITE" id="PS50995">
    <property type="entry name" value="HTH_MARR_2"/>
    <property type="match status" value="1"/>
</dbReference>
<dbReference type="GO" id="GO:0006950">
    <property type="term" value="P:response to stress"/>
    <property type="evidence" value="ECO:0007669"/>
    <property type="project" value="TreeGrafter"/>
</dbReference>
<dbReference type="InterPro" id="IPR039422">
    <property type="entry name" value="MarR/SlyA-like"/>
</dbReference>
<dbReference type="InterPro" id="IPR000835">
    <property type="entry name" value="HTH_MarR-typ"/>
</dbReference>
<feature type="domain" description="HTH marR-type" evidence="1">
    <location>
        <begin position="9"/>
        <end position="152"/>
    </location>
</feature>
<proteinExistence type="predicted"/>
<dbReference type="AlphaFoldDB" id="A0A238Y6H8"/>
<dbReference type="SUPFAM" id="SSF46785">
    <property type="entry name" value="Winged helix' DNA-binding domain"/>
    <property type="match status" value="1"/>
</dbReference>
<accession>A0A238Y6H8</accession>
<protein>
    <submittedName>
        <fullName evidence="2">DNA-binding transcriptional regulator, MarR family</fullName>
    </submittedName>
</protein>
<name>A0A238Y6H8_9RHOB</name>
<dbReference type="EMBL" id="FZNN01000014">
    <property type="protein sequence ID" value="SNR66174.1"/>
    <property type="molecule type" value="Genomic_DNA"/>
</dbReference>
<evidence type="ECO:0000313" key="2">
    <source>
        <dbReference type="EMBL" id="SNR66174.1"/>
    </source>
</evidence>
<dbReference type="PANTHER" id="PTHR33164">
    <property type="entry name" value="TRANSCRIPTIONAL REGULATOR, MARR FAMILY"/>
    <property type="match status" value="1"/>
</dbReference>
<gene>
    <name evidence="2" type="ORF">SAMN06265370_114125</name>
</gene>
<dbReference type="Proteomes" id="UP000198417">
    <property type="component" value="Unassembled WGS sequence"/>
</dbReference>
<dbReference type="InterPro" id="IPR036388">
    <property type="entry name" value="WH-like_DNA-bd_sf"/>
</dbReference>
<dbReference type="SMART" id="SM00347">
    <property type="entry name" value="HTH_MARR"/>
    <property type="match status" value="1"/>
</dbReference>
<evidence type="ECO:0000313" key="3">
    <source>
        <dbReference type="Proteomes" id="UP000198417"/>
    </source>
</evidence>
<dbReference type="Gene3D" id="1.10.10.10">
    <property type="entry name" value="Winged helix-like DNA-binding domain superfamily/Winged helix DNA-binding domain"/>
    <property type="match status" value="1"/>
</dbReference>
<dbReference type="PANTHER" id="PTHR33164:SF57">
    <property type="entry name" value="MARR-FAMILY TRANSCRIPTIONAL REGULATOR"/>
    <property type="match status" value="1"/>
</dbReference>
<dbReference type="InterPro" id="IPR011991">
    <property type="entry name" value="ArsR-like_HTH"/>
</dbReference>
<sequence>MPDENNVQDARMPEEIRQIHAALVEIISVMNRPQRDDEMLARAGVRLDRALFPLLVGVQHFGPVGVMELAERSGRDHTTVSRQLGKLEKLGLIERRSSASDHRVREAVLSAQGRTVTDRIDAARQRIAQTVFANWEEREVKDFARLLRSFSDEIRHLPPEE</sequence>
<dbReference type="OrthoDB" id="5974674at2"/>
<organism evidence="2 3">
    <name type="scientific">Puniceibacterium sediminis</name>
    <dbReference type="NCBI Taxonomy" id="1608407"/>
    <lineage>
        <taxon>Bacteria</taxon>
        <taxon>Pseudomonadati</taxon>
        <taxon>Pseudomonadota</taxon>
        <taxon>Alphaproteobacteria</taxon>
        <taxon>Rhodobacterales</taxon>
        <taxon>Paracoccaceae</taxon>
        <taxon>Puniceibacterium</taxon>
    </lineage>
</organism>
<dbReference type="Pfam" id="PF12802">
    <property type="entry name" value="MarR_2"/>
    <property type="match status" value="1"/>
</dbReference>
<dbReference type="CDD" id="cd00090">
    <property type="entry name" value="HTH_ARSR"/>
    <property type="match status" value="1"/>
</dbReference>
<dbReference type="InterPro" id="IPR036390">
    <property type="entry name" value="WH_DNA-bd_sf"/>
</dbReference>